<dbReference type="SUPFAM" id="SSF88697">
    <property type="entry name" value="PUA domain-like"/>
    <property type="match status" value="1"/>
</dbReference>
<keyword evidence="5" id="KW-1185">Reference proteome</keyword>
<feature type="domain" description="Lon N-terminal" evidence="1">
    <location>
        <begin position="1"/>
        <end position="199"/>
    </location>
</feature>
<dbReference type="EMBL" id="VLKW01000011">
    <property type="protein sequence ID" value="TWI43692.1"/>
    <property type="molecule type" value="Genomic_DNA"/>
</dbReference>
<dbReference type="PANTHER" id="PTHR46732:SF8">
    <property type="entry name" value="ATP-DEPENDENT PROTEASE LA (LON) DOMAIN PROTEIN"/>
    <property type="match status" value="1"/>
</dbReference>
<dbReference type="OrthoDB" id="8558970at2"/>
<dbReference type="AlphaFoldDB" id="A0A562PGT6"/>
<organism evidence="3 4">
    <name type="scientific">Pseudoduganella flava</name>
    <dbReference type="NCBI Taxonomy" id="871742"/>
    <lineage>
        <taxon>Bacteria</taxon>
        <taxon>Pseudomonadati</taxon>
        <taxon>Pseudomonadota</taxon>
        <taxon>Betaproteobacteria</taxon>
        <taxon>Burkholderiales</taxon>
        <taxon>Oxalobacteraceae</taxon>
        <taxon>Telluria group</taxon>
        <taxon>Pseudoduganella</taxon>
    </lineage>
</organism>
<dbReference type="Gene3D" id="2.30.130.40">
    <property type="entry name" value="LON domain-like"/>
    <property type="match status" value="1"/>
</dbReference>
<evidence type="ECO:0000313" key="2">
    <source>
        <dbReference type="EMBL" id="QGZ42541.1"/>
    </source>
</evidence>
<reference evidence="3 4" key="1">
    <citation type="journal article" date="2015" name="Stand. Genomic Sci.">
        <title>Genomic Encyclopedia of Bacterial and Archaeal Type Strains, Phase III: the genomes of soil and plant-associated and newly described type strains.</title>
        <authorList>
            <person name="Whitman W.B."/>
            <person name="Woyke T."/>
            <person name="Klenk H.P."/>
            <person name="Zhou Y."/>
            <person name="Lilburn T.G."/>
            <person name="Beck B.J."/>
            <person name="De Vos P."/>
            <person name="Vandamme P."/>
            <person name="Eisen J.A."/>
            <person name="Garrity G."/>
            <person name="Hugenholtz P."/>
            <person name="Kyrpides N.C."/>
        </authorList>
    </citation>
    <scope>NUCLEOTIDE SEQUENCE [LARGE SCALE GENOMIC DNA]</scope>
    <source>
        <strain evidence="3 4">CGMCC 1.10685</strain>
    </source>
</reference>
<accession>A0A562PGT6</accession>
<dbReference type="Proteomes" id="UP000315112">
    <property type="component" value="Unassembled WGS sequence"/>
</dbReference>
<gene>
    <name evidence="2" type="ORF">GO485_28255</name>
    <name evidence="3" type="ORF">IP92_04745</name>
</gene>
<protein>
    <submittedName>
        <fullName evidence="2">Peptidase S16</fullName>
    </submittedName>
</protein>
<dbReference type="Pfam" id="PF02190">
    <property type="entry name" value="LON_substr_bdg"/>
    <property type="match status" value="1"/>
</dbReference>
<evidence type="ECO:0000259" key="1">
    <source>
        <dbReference type="PROSITE" id="PS51787"/>
    </source>
</evidence>
<sequence>MTPLFPLNTVLFPDGRLALQVFEVRYLDMVKRCIANAEEFGVVALAHGDEVRKPGQHEAIAPIGTLARVVDWTAPLPGLMHVTCIGTQRFRVESAEQLKHGLWMADIERLPDDLAVPVPADQQDVANALGALIRSLQERGVTPAQMPMQAPYRLDESGWVANRWCELLELDLPQKQLLLAQDNPVLRLELVQDALDDSGYLN</sequence>
<reference evidence="2 5" key="3">
    <citation type="submission" date="2019-12" db="EMBL/GenBank/DDBJ databases">
        <title>Draft Genome Sequences of Six Type Strains of the Genus Massilia.</title>
        <authorList>
            <person name="Miess H."/>
            <person name="Frediansyah A."/>
            <person name="Goeker M."/>
            <person name="Gross H."/>
        </authorList>
    </citation>
    <scope>NUCLEOTIDE SEQUENCE [LARGE SCALE GENOMIC DNA]</scope>
    <source>
        <strain evidence="2 5">DSM 26639</strain>
    </source>
</reference>
<name>A0A562PGT6_9BURK</name>
<dbReference type="RefSeq" id="WP_145879906.1">
    <property type="nucleotide sequence ID" value="NZ_CP046904.1"/>
</dbReference>
<dbReference type="Gene3D" id="1.10.4060.10">
    <property type="entry name" value="BPP1347 like domain"/>
    <property type="match status" value="1"/>
</dbReference>
<evidence type="ECO:0000313" key="4">
    <source>
        <dbReference type="Proteomes" id="UP000315112"/>
    </source>
</evidence>
<dbReference type="PANTHER" id="PTHR46732">
    <property type="entry name" value="ATP-DEPENDENT PROTEASE LA (LON) DOMAIN PROTEIN"/>
    <property type="match status" value="1"/>
</dbReference>
<dbReference type="Proteomes" id="UP000437862">
    <property type="component" value="Chromosome"/>
</dbReference>
<evidence type="ECO:0000313" key="3">
    <source>
        <dbReference type="EMBL" id="TWI43692.1"/>
    </source>
</evidence>
<proteinExistence type="predicted"/>
<dbReference type="EMBL" id="CP046904">
    <property type="protein sequence ID" value="QGZ42541.1"/>
    <property type="molecule type" value="Genomic_DNA"/>
</dbReference>
<dbReference type="InterPro" id="IPR015947">
    <property type="entry name" value="PUA-like_sf"/>
</dbReference>
<evidence type="ECO:0000313" key="5">
    <source>
        <dbReference type="Proteomes" id="UP000437862"/>
    </source>
</evidence>
<dbReference type="InterPro" id="IPR046336">
    <property type="entry name" value="Lon_prtase_N_sf"/>
</dbReference>
<dbReference type="PROSITE" id="PS51787">
    <property type="entry name" value="LON_N"/>
    <property type="match status" value="1"/>
</dbReference>
<dbReference type="SMART" id="SM00464">
    <property type="entry name" value="LON"/>
    <property type="match status" value="1"/>
</dbReference>
<dbReference type="InterPro" id="IPR003111">
    <property type="entry name" value="Lon_prtase_N"/>
</dbReference>
<reference evidence="3" key="2">
    <citation type="submission" date="2019-07" db="EMBL/GenBank/DDBJ databases">
        <authorList>
            <person name="Whitman W."/>
            <person name="Huntemann M."/>
            <person name="Clum A."/>
            <person name="Pillay M."/>
            <person name="Palaniappan K."/>
            <person name="Varghese N."/>
            <person name="Mikhailova N."/>
            <person name="Stamatis D."/>
            <person name="Reddy T."/>
            <person name="Daum C."/>
            <person name="Shapiro N."/>
            <person name="Ivanova N."/>
            <person name="Kyrpides N."/>
            <person name="Woyke T."/>
        </authorList>
    </citation>
    <scope>NUCLEOTIDE SEQUENCE</scope>
    <source>
        <strain evidence="3">CGMCC 1.10685</strain>
    </source>
</reference>